<dbReference type="InterPro" id="IPR041217">
    <property type="entry name" value="Cas9_C"/>
</dbReference>
<dbReference type="InterPro" id="IPR036397">
    <property type="entry name" value="RNaseH_sf"/>
</dbReference>
<evidence type="ECO:0000259" key="13">
    <source>
        <dbReference type="PROSITE" id="PS51749"/>
    </source>
</evidence>
<dbReference type="InterPro" id="IPR003615">
    <property type="entry name" value="HNH_nuc"/>
</dbReference>
<dbReference type="InterPro" id="IPR040619">
    <property type="entry name" value="Cas9_alpha-helical_lobe"/>
</dbReference>
<dbReference type="Pfam" id="PF18525">
    <property type="entry name" value="Cas9_C"/>
    <property type="match status" value="1"/>
</dbReference>
<dbReference type="Pfam" id="PF18470">
    <property type="entry name" value="Cas9_a"/>
    <property type="match status" value="1"/>
</dbReference>
<dbReference type="SMART" id="SM00507">
    <property type="entry name" value="HNHc"/>
    <property type="match status" value="1"/>
</dbReference>
<dbReference type="Pfam" id="PF18541">
    <property type="entry name" value="RuvC_III"/>
    <property type="match status" value="1"/>
</dbReference>
<reference evidence="14 15" key="1">
    <citation type="submission" date="2017-08" db="EMBL/GenBank/DDBJ databases">
        <title>Whole genome sequences of 6 clinical strains closest to Corynebacterium imitans.</title>
        <authorList>
            <person name="Bernier A.-M."/>
            <person name="Burdz T."/>
            <person name="Bernard K."/>
        </authorList>
    </citation>
    <scope>NUCLEOTIDE SEQUENCE [LARGE SCALE GENOMIC DNA]</scope>
    <source>
        <strain evidence="14 15">NML93-0607</strain>
    </source>
</reference>
<dbReference type="InterPro" id="IPR033114">
    <property type="entry name" value="HNH_CAS9"/>
</dbReference>
<accession>A0ABX4H9W6</accession>
<evidence type="ECO:0000256" key="5">
    <source>
        <dbReference type="ARBA" id="ARBA00022801"/>
    </source>
</evidence>
<comment type="subunit">
    <text evidence="11">Monomer. Binds crRNA and tracrRNA.</text>
</comment>
<organism evidence="14 15">
    <name type="scientific">Corynebacterium hadale</name>
    <dbReference type="NCBI Taxonomy" id="2026255"/>
    <lineage>
        <taxon>Bacteria</taxon>
        <taxon>Bacillati</taxon>
        <taxon>Actinomycetota</taxon>
        <taxon>Actinomycetes</taxon>
        <taxon>Mycobacteriales</taxon>
        <taxon>Corynebacteriaceae</taxon>
        <taxon>Corynebacterium</taxon>
    </lineage>
</organism>
<dbReference type="EMBL" id="NSGO01000005">
    <property type="protein sequence ID" value="PAT06109.1"/>
    <property type="molecule type" value="Genomic_DNA"/>
</dbReference>
<dbReference type="InterPro" id="IPR040796">
    <property type="entry name" value="Cas9_b_hairpin"/>
</dbReference>
<comment type="cofactor">
    <cofactor evidence="1">
        <name>Mg(2+)</name>
        <dbReference type="ChEBI" id="CHEBI:18420"/>
    </cofactor>
</comment>
<evidence type="ECO:0000256" key="6">
    <source>
        <dbReference type="ARBA" id="ARBA00022842"/>
    </source>
</evidence>
<dbReference type="Gene3D" id="3.30.420.10">
    <property type="entry name" value="Ribonuclease H-like superfamily/Ribonuclease H"/>
    <property type="match status" value="2"/>
</dbReference>
<dbReference type="InterPro" id="IPR002711">
    <property type="entry name" value="HNH"/>
</dbReference>
<evidence type="ECO:0000313" key="14">
    <source>
        <dbReference type="EMBL" id="PAT06109.1"/>
    </source>
</evidence>
<proteinExistence type="predicted"/>
<dbReference type="Proteomes" id="UP000218281">
    <property type="component" value="Unassembled WGS sequence"/>
</dbReference>
<evidence type="ECO:0000256" key="9">
    <source>
        <dbReference type="ARBA" id="ARBA00023125"/>
    </source>
</evidence>
<evidence type="ECO:0000256" key="8">
    <source>
        <dbReference type="ARBA" id="ARBA00023118"/>
    </source>
</evidence>
<evidence type="ECO:0000256" key="12">
    <source>
        <dbReference type="PROSITE-ProRule" id="PRU01085"/>
    </source>
</evidence>
<dbReference type="InterPro" id="IPR041225">
    <property type="entry name" value="Cas9_Topo"/>
</dbReference>
<evidence type="ECO:0000256" key="10">
    <source>
        <dbReference type="ARBA" id="ARBA00023211"/>
    </source>
</evidence>
<dbReference type="InterPro" id="IPR028629">
    <property type="entry name" value="Cas9"/>
</dbReference>
<keyword evidence="10" id="KW-0464">Manganese</keyword>
<comment type="caution">
    <text evidence="14">The sequence shown here is derived from an EMBL/GenBank/DDBJ whole genome shotgun (WGS) entry which is preliminary data.</text>
</comment>
<evidence type="ECO:0000256" key="11">
    <source>
        <dbReference type="ARBA" id="ARBA00046380"/>
    </source>
</evidence>
<keyword evidence="9 12" id="KW-0238">DNA-binding</keyword>
<keyword evidence="4 12" id="KW-0255">Endonuclease</keyword>
<evidence type="ECO:0000256" key="7">
    <source>
        <dbReference type="ARBA" id="ARBA00022884"/>
    </source>
</evidence>
<dbReference type="Pfam" id="PF01844">
    <property type="entry name" value="HNH"/>
    <property type="match status" value="1"/>
</dbReference>
<sequence length="1099" mass="123428">MAVTPVPYRVGIDVGTHSVGFAAIQMDENNLPLKILSAVSLIHDSGVDPDENKAAISRLAKSGVARRTRRLYKRRRARLRRLEAFLTALGWRTVPFENYSDPYHPWKVRAELVNGYIADEQERGEKLSVAVRHIANHRGWRNPYKGVSSLYNPGDASDNFEQIRAELSKKKGIAIPKDCTVGQLISFASFGVDRLRGGGKKKDAKKPADEVKNAVLSARLHQRDLAREVNEICRVQRIDDDLRKDLLDHIFVAESPKGAQAGRVGKDPLQPTRNRALKASDAFQRYRIASIIGNLRIKDAGPLSSDQFALVFEFLVNADPKKDVSWNDIADLLGIDRGDLRGTAAITEDFERAGNRPPIHETAKIFSTTKIKPLKEWWSLASPAARSAMVGAMSNGAMEQVTAEPMAEVESFFASLSEDEQAKLDDVHLPMGRAAYSEDTLERLTARMIKEGTDLFNARKAEFGVANDWRPPALPIGERVGNPAVDRVLKAVARFLAAAEKQWGAPAAVVVEHVRDGFISEAKTRELERDNERRRKRNEKLVEEMHRTLGIQGKVRSGDIWRYQSVQRQNCKCAYCGETITYHTAEMDHIVPQAGPGSTNTRDNLVAVCHRCNLAKKNVPFATWAGRCGIPGVSLQNAIEQTRFWSEDEGLTRPQFNKFRNSVRARLRRTSLDEPLDNRSLESVAWMANELHARIAQHFQAYGTKVNVYRGELTHEARLASGIHDRIRFVDGTGKSRLDRRHHAVDAAVVSMTTPYVAETLSLRRNQQRNHRLTGQAGQWREICGIDVEHRAAWSAWKRRMDILAELLAAAMKNDELVVTSNRRLRPGNSRAHEDTIGELETRKVGDALPAEVIDKASTEALWCALTRHPDFDPKNGLPENPQRKIRVHGTHLNANSEIGFFPIKSGAVAVRGGYAELSRFHHARVYKIHSGKKPTYAMLRVYDYDLRNKKDVDVFSVGIPPQTMSMRQAEPKLRRSLAEGSAEYLGWIAPNDEFVIDPLLIQGPDTEALFEAYGHIDRWVLKGFYGRSKLTLFPLMLSAEGLQPDEDPRVAKLLKNKGLIKSVNPLFSAGEIQVIRRTTLGRERWKSSAHLPVSWKSR</sequence>
<dbReference type="NCBIfam" id="TIGR01865">
    <property type="entry name" value="cas_Csn1"/>
    <property type="match status" value="1"/>
</dbReference>
<keyword evidence="7" id="KW-0694">RNA-binding</keyword>
<name>A0ABX4H9W6_9CORY</name>
<keyword evidence="2 12" id="KW-0540">Nuclease</keyword>
<evidence type="ECO:0000256" key="2">
    <source>
        <dbReference type="ARBA" id="ARBA00022722"/>
    </source>
</evidence>
<keyword evidence="3" id="KW-0479">Metal-binding</keyword>
<dbReference type="Pfam" id="PF17893">
    <property type="entry name" value="Cas9_b_hairpin"/>
    <property type="match status" value="1"/>
</dbReference>
<keyword evidence="8" id="KW-0051">Antiviral defense</keyword>
<evidence type="ECO:0000256" key="4">
    <source>
        <dbReference type="ARBA" id="ARBA00022759"/>
    </source>
</evidence>
<dbReference type="Pfam" id="PF17894">
    <property type="entry name" value="Cas9_Topo"/>
    <property type="match status" value="1"/>
</dbReference>
<protein>
    <submittedName>
        <fullName evidence="14">CRISPR-associated protein</fullName>
    </submittedName>
</protein>
<evidence type="ECO:0000256" key="1">
    <source>
        <dbReference type="ARBA" id="ARBA00001946"/>
    </source>
</evidence>
<dbReference type="Gene3D" id="1.10.30.50">
    <property type="match status" value="1"/>
</dbReference>
<gene>
    <name evidence="14" type="ORF">CKJ81_06020</name>
</gene>
<dbReference type="Gene3D" id="3.30.70.3520">
    <property type="match status" value="1"/>
</dbReference>
<keyword evidence="6" id="KW-0460">Magnesium</keyword>
<evidence type="ECO:0000313" key="15">
    <source>
        <dbReference type="Proteomes" id="UP000218281"/>
    </source>
</evidence>
<dbReference type="RefSeq" id="WP_095535606.1">
    <property type="nucleotide sequence ID" value="NZ_NSGO01000005.1"/>
</dbReference>
<evidence type="ECO:0000256" key="3">
    <source>
        <dbReference type="ARBA" id="ARBA00022723"/>
    </source>
</evidence>
<dbReference type="PROSITE" id="PS51749">
    <property type="entry name" value="HNH_CAS9"/>
    <property type="match status" value="1"/>
</dbReference>
<feature type="domain" description="HNH Cas9-type" evidence="13">
    <location>
        <begin position="520"/>
        <end position="681"/>
    </location>
</feature>
<dbReference type="InterPro" id="IPR041383">
    <property type="entry name" value="RuvC_III"/>
</dbReference>
<keyword evidence="5 12" id="KW-0378">Hydrolase</keyword>
<keyword evidence="15" id="KW-1185">Reference proteome</keyword>